<accession>A0A7S6TXA1</accession>
<dbReference type="Proteomes" id="UP000594184">
    <property type="component" value="Segment"/>
</dbReference>
<protein>
    <submittedName>
        <fullName evidence="1">Uncharacterized protein</fullName>
    </submittedName>
</protein>
<gene>
    <name evidence="1" type="ORF">CPT_Salutena_052</name>
</gene>
<sequence length="51" mass="5921">MKRRWEKPRGVCECGDSIRTALGTCPERGHREFLCCPKQDVIKTKREETGK</sequence>
<dbReference type="EMBL" id="MT708548">
    <property type="protein sequence ID" value="QOV06182.1"/>
    <property type="molecule type" value="Genomic_DNA"/>
</dbReference>
<evidence type="ECO:0000313" key="2">
    <source>
        <dbReference type="Proteomes" id="UP000594184"/>
    </source>
</evidence>
<name>A0A7S6TXA1_9CAUD</name>
<keyword evidence="2" id="KW-1185">Reference proteome</keyword>
<reference evidence="1 2" key="1">
    <citation type="submission" date="2020-07" db="EMBL/GenBank/DDBJ databases">
        <title>Complete genome sequence of Streptomyces phage Salutena.</title>
        <authorList>
            <person name="Kim J.H."/>
            <person name="Higbee T."/>
            <person name="Clark J.D."/>
            <person name="Le T."/>
            <person name="Burrowes B.H."/>
            <person name="Liu M."/>
        </authorList>
    </citation>
    <scope>NUCLEOTIDE SEQUENCE [LARGE SCALE GENOMIC DNA]</scope>
</reference>
<organism evidence="1 2">
    <name type="scientific">Streptomyces phage Salutena</name>
    <dbReference type="NCBI Taxonomy" id="2767576"/>
    <lineage>
        <taxon>Viruses</taxon>
        <taxon>Duplodnaviria</taxon>
        <taxon>Heunggongvirae</taxon>
        <taxon>Uroviricota</taxon>
        <taxon>Caudoviricetes</taxon>
        <taxon>Arquatrovirinae</taxon>
        <taxon>Salutenavirus</taxon>
        <taxon>Salutenavirus salutena</taxon>
    </lineage>
</organism>
<proteinExistence type="predicted"/>
<evidence type="ECO:0000313" key="1">
    <source>
        <dbReference type="EMBL" id="QOV06182.1"/>
    </source>
</evidence>